<dbReference type="Proteomes" id="UP000053257">
    <property type="component" value="Unassembled WGS sequence"/>
</dbReference>
<evidence type="ECO:0000313" key="2">
    <source>
        <dbReference type="Proteomes" id="UP000053257"/>
    </source>
</evidence>
<organism evidence="1 2">
    <name type="scientific">Phlebiopsis gigantea (strain 11061_1 CR5-6)</name>
    <name type="common">White-rot fungus</name>
    <name type="synonym">Peniophora gigantea</name>
    <dbReference type="NCBI Taxonomy" id="745531"/>
    <lineage>
        <taxon>Eukaryota</taxon>
        <taxon>Fungi</taxon>
        <taxon>Dikarya</taxon>
        <taxon>Basidiomycota</taxon>
        <taxon>Agaricomycotina</taxon>
        <taxon>Agaricomycetes</taxon>
        <taxon>Polyporales</taxon>
        <taxon>Phanerochaetaceae</taxon>
        <taxon>Phlebiopsis</taxon>
    </lineage>
</organism>
<name>A0A0C3NF80_PHLG1</name>
<evidence type="ECO:0000313" key="1">
    <source>
        <dbReference type="EMBL" id="KIP03309.1"/>
    </source>
</evidence>
<reference evidence="1 2" key="1">
    <citation type="journal article" date="2014" name="PLoS Genet.">
        <title>Analysis of the Phlebiopsis gigantea genome, transcriptome and secretome provides insight into its pioneer colonization strategies of wood.</title>
        <authorList>
            <person name="Hori C."/>
            <person name="Ishida T."/>
            <person name="Igarashi K."/>
            <person name="Samejima M."/>
            <person name="Suzuki H."/>
            <person name="Master E."/>
            <person name="Ferreira P."/>
            <person name="Ruiz-Duenas F.J."/>
            <person name="Held B."/>
            <person name="Canessa P."/>
            <person name="Larrondo L.F."/>
            <person name="Schmoll M."/>
            <person name="Druzhinina I.S."/>
            <person name="Kubicek C.P."/>
            <person name="Gaskell J.A."/>
            <person name="Kersten P."/>
            <person name="St John F."/>
            <person name="Glasner J."/>
            <person name="Sabat G."/>
            <person name="Splinter BonDurant S."/>
            <person name="Syed K."/>
            <person name="Yadav J."/>
            <person name="Mgbeahuruike A.C."/>
            <person name="Kovalchuk A."/>
            <person name="Asiegbu F.O."/>
            <person name="Lackner G."/>
            <person name="Hoffmeister D."/>
            <person name="Rencoret J."/>
            <person name="Gutierrez A."/>
            <person name="Sun H."/>
            <person name="Lindquist E."/>
            <person name="Barry K."/>
            <person name="Riley R."/>
            <person name="Grigoriev I.V."/>
            <person name="Henrissat B."/>
            <person name="Kues U."/>
            <person name="Berka R.M."/>
            <person name="Martinez A.T."/>
            <person name="Covert S.F."/>
            <person name="Blanchette R.A."/>
            <person name="Cullen D."/>
        </authorList>
    </citation>
    <scope>NUCLEOTIDE SEQUENCE [LARGE SCALE GENOMIC DNA]</scope>
    <source>
        <strain evidence="1 2">11061_1 CR5-6</strain>
    </source>
</reference>
<protein>
    <recommendedName>
        <fullName evidence="3">FAD-binding domain-containing protein</fullName>
    </recommendedName>
</protein>
<dbReference type="Gene3D" id="3.50.50.60">
    <property type="entry name" value="FAD/NAD(P)-binding domain"/>
    <property type="match status" value="1"/>
</dbReference>
<sequence length="475" mass="53613">MHVIIVDPELHEVERSKPSTRIAQYDSLHGYLTFVLDGLRRLWPNFDDELQSAGGFVAAGDVKPFFGGTLMPAPYEEYESKAKKLPETMFIRRPYLENLLRRLLLSPSKTPSNIHTITGSVRTLDIGNSRNGPCVSAVIVRQANGNEITINDPTLVADCSGDSQAGFKWLKKAGYDIPQDMRLEYDQKLYYVTITFNVNTDMKHKIDAILREGGQKEGYDRIGWLYTFVPHYNVCNEGFVLGKMDNDTMQLCCGGWGDVSLPLSQGEIEGYVNSARGREPIPEWLLDTIRILVEDGEPTFKPLKIRPCSYIRYQDVQDLPGNFVAVGDAMLQLNPIYAQGCSKAMMGAVTLSSLLASCIPTRIKDGGKEDMPAYFSKKYFREVSNHGEALWESTKTFDYGFTTTRPAKGETLDWGAFARWYLDLFIDAALHDMELASCMWHVRMLLAPPTDMFTPRIILKLLSRTVQSRLGRLLR</sequence>
<keyword evidence="2" id="KW-1185">Reference proteome</keyword>
<proteinExistence type="predicted"/>
<dbReference type="AlphaFoldDB" id="A0A0C3NF80"/>
<accession>A0A0C3NF80</accession>
<dbReference type="HOGENOM" id="CLU_025587_1_0_1"/>
<dbReference type="OrthoDB" id="10051892at2759"/>
<dbReference type="SUPFAM" id="SSF51905">
    <property type="entry name" value="FAD/NAD(P)-binding domain"/>
    <property type="match status" value="1"/>
</dbReference>
<dbReference type="EMBL" id="KN840623">
    <property type="protein sequence ID" value="KIP03309.1"/>
    <property type="molecule type" value="Genomic_DNA"/>
</dbReference>
<gene>
    <name evidence="1" type="ORF">PHLGIDRAFT_121712</name>
</gene>
<dbReference type="InterPro" id="IPR036188">
    <property type="entry name" value="FAD/NAD-bd_sf"/>
</dbReference>
<evidence type="ECO:0008006" key="3">
    <source>
        <dbReference type="Google" id="ProtNLM"/>
    </source>
</evidence>